<accession>A0ACC2PSC1</accession>
<reference evidence="1" key="1">
    <citation type="submission" date="2023-04" db="EMBL/GenBank/DDBJ databases">
        <title>A chromosome-level genome assembly of the parasitoid wasp Eretmocerus hayati.</title>
        <authorList>
            <person name="Zhong Y."/>
            <person name="Liu S."/>
            <person name="Liu Y."/>
        </authorList>
    </citation>
    <scope>NUCLEOTIDE SEQUENCE</scope>
    <source>
        <strain evidence="1">ZJU_SS_LIU_2023</strain>
    </source>
</reference>
<gene>
    <name evidence="1" type="ORF">QAD02_021791</name>
</gene>
<comment type="caution">
    <text evidence="1">The sequence shown here is derived from an EMBL/GenBank/DDBJ whole genome shotgun (WGS) entry which is preliminary data.</text>
</comment>
<organism evidence="1 2">
    <name type="scientific">Eretmocerus hayati</name>
    <dbReference type="NCBI Taxonomy" id="131215"/>
    <lineage>
        <taxon>Eukaryota</taxon>
        <taxon>Metazoa</taxon>
        <taxon>Ecdysozoa</taxon>
        <taxon>Arthropoda</taxon>
        <taxon>Hexapoda</taxon>
        <taxon>Insecta</taxon>
        <taxon>Pterygota</taxon>
        <taxon>Neoptera</taxon>
        <taxon>Endopterygota</taxon>
        <taxon>Hymenoptera</taxon>
        <taxon>Apocrita</taxon>
        <taxon>Proctotrupomorpha</taxon>
        <taxon>Chalcidoidea</taxon>
        <taxon>Aphelinidae</taxon>
        <taxon>Aphelininae</taxon>
        <taxon>Eretmocerus</taxon>
    </lineage>
</organism>
<sequence>MAAMSGAILAGAAIPDALMPASGSQQPPPVYADDLLFNPSLRSGAIPRTRPSGTVVPPVSVNSRPVNARRVEIVEESQSSETESNSESVGHRSESSQRGLPVDPPYLPMPPQHPVGHRLLGTDYRTLNRLTERNPELSRGETMWWDHDGIPFGIDDPRENRPRSNRASCREPNFKRGNYRDSSDDEPPPGYTFNSSRRREPSLDSLSSCAHQPEFPPSERRSRVPPTDSVNTNVNPRGTERASSRRPSRVEPIPTVPETRKRSPPSQPQRIGTNVSRHPRDPSVDSCRNRVVPDQERVIPGHPQEAELGEFRVEMDRYFAEIGGRRPEEAPRVDLPMEVDEPPRPGREAEDLAEDHSVELAIDLGEGAGAALAEDQSVSLLEQHIWCSEHFSPLSMLHQLRLCTTVSLGWLLNCLIEISCSFLPLLFSTLYLLQDHGLLQCLLSWRTGGWRQYYMATNFAECSNTTNELLAAKCYFG</sequence>
<name>A0ACC2PSC1_9HYME</name>
<evidence type="ECO:0000313" key="2">
    <source>
        <dbReference type="Proteomes" id="UP001239111"/>
    </source>
</evidence>
<dbReference type="Proteomes" id="UP001239111">
    <property type="component" value="Chromosome 1"/>
</dbReference>
<keyword evidence="2" id="KW-1185">Reference proteome</keyword>
<evidence type="ECO:0000313" key="1">
    <source>
        <dbReference type="EMBL" id="KAJ8685998.1"/>
    </source>
</evidence>
<proteinExistence type="predicted"/>
<dbReference type="EMBL" id="CM056741">
    <property type="protein sequence ID" value="KAJ8685998.1"/>
    <property type="molecule type" value="Genomic_DNA"/>
</dbReference>
<protein>
    <submittedName>
        <fullName evidence="1">Uncharacterized protein</fullName>
    </submittedName>
</protein>